<dbReference type="RefSeq" id="WP_148986145.1">
    <property type="nucleotide sequence ID" value="NZ_JBNILK010000012.1"/>
</dbReference>
<feature type="compositionally biased region" description="Basic and acidic residues" evidence="1">
    <location>
        <begin position="41"/>
        <end position="50"/>
    </location>
</feature>
<proteinExistence type="predicted"/>
<reference evidence="3 4" key="1">
    <citation type="submission" date="2019-08" db="EMBL/GenBank/DDBJ databases">
        <title>Bacillus genomes from the desert of Cuatro Cienegas, Coahuila.</title>
        <authorList>
            <person name="Olmedo-Alvarez G."/>
        </authorList>
    </citation>
    <scope>NUCLEOTIDE SEQUENCE [LARGE SCALE GENOMIC DNA]</scope>
    <source>
        <strain evidence="3 4">CH108_3D</strain>
    </source>
</reference>
<evidence type="ECO:0000313" key="4">
    <source>
        <dbReference type="Proteomes" id="UP000322997"/>
    </source>
</evidence>
<name>A0A5D4RFN7_9BACI</name>
<keyword evidence="2" id="KW-0812">Transmembrane</keyword>
<feature type="compositionally biased region" description="Basic and acidic residues" evidence="1">
    <location>
        <begin position="76"/>
        <end position="88"/>
    </location>
</feature>
<accession>A0A5D4RFN7</accession>
<feature type="region of interest" description="Disordered" evidence="1">
    <location>
        <begin position="41"/>
        <end position="93"/>
    </location>
</feature>
<evidence type="ECO:0000256" key="2">
    <source>
        <dbReference type="SAM" id="Phobius"/>
    </source>
</evidence>
<feature type="transmembrane region" description="Helical" evidence="2">
    <location>
        <begin position="16"/>
        <end position="35"/>
    </location>
</feature>
<evidence type="ECO:0000256" key="1">
    <source>
        <dbReference type="SAM" id="MobiDB-lite"/>
    </source>
</evidence>
<gene>
    <name evidence="3" type="ORF">FZC83_21510</name>
</gene>
<dbReference type="EMBL" id="VTEQ01000010">
    <property type="protein sequence ID" value="TYS48252.1"/>
    <property type="molecule type" value="Genomic_DNA"/>
</dbReference>
<feature type="compositionally biased region" description="Polar residues" evidence="1">
    <location>
        <begin position="51"/>
        <end position="72"/>
    </location>
</feature>
<protein>
    <submittedName>
        <fullName evidence="3">Uncharacterized protein</fullName>
    </submittedName>
</protein>
<keyword evidence="2" id="KW-0472">Membrane</keyword>
<sequence>MFGWDIHNSQSDRIKLFSFLLAVFLIIGFAASFVFRSSHDTTSKTVERGSDQTVESPPDQSGNKETNQNKTTSSEEENKYDQSEHFTEEELEESQDIAVAFTESFHAYSADEPNAYLEKSRPLMTAALYKKKSGDNRREPIGRSYLTVKETDVTPVVNKSTSAIRWNVMVTGEAKSPDGTGTETEDWYVVSVRHEEGEWKVEDVRVNVSN</sequence>
<dbReference type="AlphaFoldDB" id="A0A5D4RFN7"/>
<keyword evidence="2" id="KW-1133">Transmembrane helix</keyword>
<dbReference type="Proteomes" id="UP000322997">
    <property type="component" value="Unassembled WGS sequence"/>
</dbReference>
<organism evidence="3 4">
    <name type="scientific">Rossellomorea marisflavi</name>
    <dbReference type="NCBI Taxonomy" id="189381"/>
    <lineage>
        <taxon>Bacteria</taxon>
        <taxon>Bacillati</taxon>
        <taxon>Bacillota</taxon>
        <taxon>Bacilli</taxon>
        <taxon>Bacillales</taxon>
        <taxon>Bacillaceae</taxon>
        <taxon>Rossellomorea</taxon>
    </lineage>
</organism>
<evidence type="ECO:0000313" key="3">
    <source>
        <dbReference type="EMBL" id="TYS48252.1"/>
    </source>
</evidence>
<comment type="caution">
    <text evidence="3">The sequence shown here is derived from an EMBL/GenBank/DDBJ whole genome shotgun (WGS) entry which is preliminary data.</text>
</comment>